<dbReference type="PIRSF" id="PIRSF001439">
    <property type="entry name" value="CryM"/>
    <property type="match status" value="1"/>
</dbReference>
<dbReference type="Gene3D" id="3.40.50.720">
    <property type="entry name" value="NAD(P)-binding Rossmann-like Domain"/>
    <property type="match status" value="1"/>
</dbReference>
<organism evidence="2 4">
    <name type="scientific">Rubrobacter radiotolerans</name>
    <name type="common">Arthrobacter radiotolerans</name>
    <dbReference type="NCBI Taxonomy" id="42256"/>
    <lineage>
        <taxon>Bacteria</taxon>
        <taxon>Bacillati</taxon>
        <taxon>Actinomycetota</taxon>
        <taxon>Rubrobacteria</taxon>
        <taxon>Rubrobacterales</taxon>
        <taxon>Rubrobacteraceae</taxon>
        <taxon>Rubrobacter</taxon>
    </lineage>
</organism>
<dbReference type="EMBL" id="JAWXXX010000001">
    <property type="protein sequence ID" value="MDX5894569.1"/>
    <property type="molecule type" value="Genomic_DNA"/>
</dbReference>
<dbReference type="HOGENOM" id="CLU_042088_2_1_11"/>
<reference evidence="3" key="2">
    <citation type="submission" date="2023-11" db="EMBL/GenBank/DDBJ databases">
        <title>MicrobeMod: A computational toolkit for identifying prokaryotic methylation and restriction-modification with nanopore sequencing.</title>
        <authorList>
            <person name="Crits-Christoph A."/>
            <person name="Kang S.C."/>
            <person name="Lee H."/>
            <person name="Ostrov N."/>
        </authorList>
    </citation>
    <scope>NUCLEOTIDE SEQUENCE</scope>
    <source>
        <strain evidence="3">ATCC 51242</strain>
    </source>
</reference>
<dbReference type="FunFam" id="3.40.50.720:FF:000311">
    <property type="entry name" value="Ornithine cyclodeaminase"/>
    <property type="match status" value="1"/>
</dbReference>
<dbReference type="Pfam" id="PF02423">
    <property type="entry name" value="OCD_Mu_crystall"/>
    <property type="match status" value="1"/>
</dbReference>
<evidence type="ECO:0000313" key="3">
    <source>
        <dbReference type="EMBL" id="MDX5894569.1"/>
    </source>
</evidence>
<sequence length="318" mass="34453">MTLLITEAEVEGLLDMQTTLEAVEGVFRQQGAGLATNRARRRVHYPGGQLNVMFAAAPEIEAAGAKAYTVSRNGARFYTLLFEPESGHLLALIQSDRMGQLRTGAATGVGVRYLARPDATTLGLYGTGWQAESQLEAVAAVRDLSRVTVYSRTQEKRESFASRMGERLGLEGIITTTDRPEEPASEDLVVTVTSSKEPVLRGEWLRPGAHVTAAGSNSLLKSEVDRDTLRRASLVCVDSREVLGLEAGDLLAPLESGTIMPEAVYELSHVVAGLHPGRRSPEEITFFASQGLALEDLAVARIVYDRAVERGLGREIDF</sequence>
<dbReference type="InterPro" id="IPR023401">
    <property type="entry name" value="ODC_N"/>
</dbReference>
<dbReference type="Gene3D" id="3.30.1780.10">
    <property type="entry name" value="ornithine cyclodeaminase, domain 1"/>
    <property type="match status" value="1"/>
</dbReference>
<comment type="similarity">
    <text evidence="1">Belongs to the ornithine cyclodeaminase/mu-crystallin family.</text>
</comment>
<dbReference type="Proteomes" id="UP001281130">
    <property type="component" value="Unassembled WGS sequence"/>
</dbReference>
<dbReference type="STRING" id="42256.RradSPS_1881"/>
<dbReference type="GO" id="GO:0005737">
    <property type="term" value="C:cytoplasm"/>
    <property type="evidence" value="ECO:0007669"/>
    <property type="project" value="TreeGrafter"/>
</dbReference>
<dbReference type="EMBL" id="CP007514">
    <property type="protein sequence ID" value="AHY47164.1"/>
    <property type="molecule type" value="Genomic_DNA"/>
</dbReference>
<reference evidence="2 4" key="1">
    <citation type="submission" date="2014-03" db="EMBL/GenBank/DDBJ databases">
        <title>Complete genome sequence of the Radio-Resistant Rubrobacter radiotolerans RSPS-4.</title>
        <authorList>
            <person name="Egas C.C."/>
            <person name="Barroso C.C."/>
            <person name="Froufe H.J.C."/>
            <person name="Pacheco J.J."/>
            <person name="Albuquerque L.L."/>
            <person name="da Costa M.M.S."/>
        </authorList>
    </citation>
    <scope>NUCLEOTIDE SEQUENCE [LARGE SCALE GENOMIC DNA]</scope>
    <source>
        <strain evidence="2 4">RSPS-4</strain>
    </source>
</reference>
<evidence type="ECO:0000256" key="1">
    <source>
        <dbReference type="ARBA" id="ARBA00008903"/>
    </source>
</evidence>
<dbReference type="GO" id="GO:0019752">
    <property type="term" value="P:carboxylic acid metabolic process"/>
    <property type="evidence" value="ECO:0007669"/>
    <property type="project" value="UniProtKB-ARBA"/>
</dbReference>
<protein>
    <submittedName>
        <fullName evidence="3">Ornithine cyclodeaminase family protein</fullName>
    </submittedName>
    <submittedName>
        <fullName evidence="2">Putative ornithine cyclodeaminase mu-crystallin like protein</fullName>
    </submittedName>
</protein>
<gene>
    <name evidence="2" type="ORF">RradSPS_1881</name>
    <name evidence="3" type="ORF">SIL72_11085</name>
</gene>
<dbReference type="eggNOG" id="COG2423">
    <property type="taxonomic scope" value="Bacteria"/>
</dbReference>
<dbReference type="KEGG" id="rrd:RradSPS_1881"/>
<dbReference type="PATRIC" id="fig|42256.3.peg.1912"/>
<dbReference type="PANTHER" id="PTHR13812">
    <property type="entry name" value="KETIMINE REDUCTASE MU-CRYSTALLIN"/>
    <property type="match status" value="1"/>
</dbReference>
<dbReference type="InterPro" id="IPR003462">
    <property type="entry name" value="ODC_Mu_crystall"/>
</dbReference>
<keyword evidence="4" id="KW-1185">Reference proteome</keyword>
<evidence type="ECO:0000313" key="2">
    <source>
        <dbReference type="EMBL" id="AHY47164.1"/>
    </source>
</evidence>
<dbReference type="InterPro" id="IPR036291">
    <property type="entry name" value="NAD(P)-bd_dom_sf"/>
</dbReference>
<dbReference type="GO" id="GO:0016491">
    <property type="term" value="F:oxidoreductase activity"/>
    <property type="evidence" value="ECO:0007669"/>
    <property type="project" value="UniProtKB-ARBA"/>
</dbReference>
<dbReference type="SUPFAM" id="SSF51735">
    <property type="entry name" value="NAD(P)-binding Rossmann-fold domains"/>
    <property type="match status" value="1"/>
</dbReference>
<dbReference type="PANTHER" id="PTHR13812:SF19">
    <property type="entry name" value="KETIMINE REDUCTASE MU-CRYSTALLIN"/>
    <property type="match status" value="1"/>
</dbReference>
<dbReference type="Proteomes" id="UP000025229">
    <property type="component" value="Chromosome"/>
</dbReference>
<evidence type="ECO:0000313" key="4">
    <source>
        <dbReference type="Proteomes" id="UP000025229"/>
    </source>
</evidence>
<accession>A0A023X520</accession>
<dbReference type="RefSeq" id="WP_038682246.1">
    <property type="nucleotide sequence ID" value="NZ_CP007514.1"/>
</dbReference>
<dbReference type="AlphaFoldDB" id="A0A023X520"/>
<proteinExistence type="inferred from homology"/>
<name>A0A023X520_RUBRA</name>